<feature type="compositionally biased region" description="Polar residues" evidence="1">
    <location>
        <begin position="145"/>
        <end position="156"/>
    </location>
</feature>
<feature type="compositionally biased region" description="Basic and acidic residues" evidence="1">
    <location>
        <begin position="1"/>
        <end position="11"/>
    </location>
</feature>
<evidence type="ECO:0000256" key="1">
    <source>
        <dbReference type="SAM" id="MobiDB-lite"/>
    </source>
</evidence>
<dbReference type="Proteomes" id="UP000800096">
    <property type="component" value="Unassembled WGS sequence"/>
</dbReference>
<feature type="compositionally biased region" description="Acidic residues" evidence="1">
    <location>
        <begin position="47"/>
        <end position="56"/>
    </location>
</feature>
<organism evidence="2 3">
    <name type="scientific">Ampelomyces quisqualis</name>
    <name type="common">Powdery mildew agent</name>
    <dbReference type="NCBI Taxonomy" id="50730"/>
    <lineage>
        <taxon>Eukaryota</taxon>
        <taxon>Fungi</taxon>
        <taxon>Dikarya</taxon>
        <taxon>Ascomycota</taxon>
        <taxon>Pezizomycotina</taxon>
        <taxon>Dothideomycetes</taxon>
        <taxon>Pleosporomycetidae</taxon>
        <taxon>Pleosporales</taxon>
        <taxon>Pleosporineae</taxon>
        <taxon>Phaeosphaeriaceae</taxon>
        <taxon>Ampelomyces</taxon>
    </lineage>
</organism>
<protein>
    <submittedName>
        <fullName evidence="2">Uncharacterized protein</fullName>
    </submittedName>
</protein>
<evidence type="ECO:0000313" key="2">
    <source>
        <dbReference type="EMBL" id="KAF1912840.1"/>
    </source>
</evidence>
<dbReference type="EMBL" id="ML979139">
    <property type="protein sequence ID" value="KAF1912840.1"/>
    <property type="molecule type" value="Genomic_DNA"/>
</dbReference>
<keyword evidence="3" id="KW-1185">Reference proteome</keyword>
<feature type="region of interest" description="Disordered" evidence="1">
    <location>
        <begin position="1"/>
        <end position="172"/>
    </location>
</feature>
<sequence length="399" mass="44430">MAAEQRGDRSAKPSPQAQSRPARRLRREDRCRFRSRIGASKDIPIAIEDESSEEEIEKGMPKRSLPFRNRMTASLPTPPPQSKYSPHLSDLTSVPRYGRRDGISASSSSPIAEDNTRLREPSIYIDPPKHTRPAPGGFEYRSVLRGTNLNDTSRQKTGQKEQAEAQSQPSCDAAQEMTLSDIPDFGTRKKVADLMAVAPALPVRDLYNLLHDVNGHLIAARRRVIRASRAPSVRPIVKREGCAVIAAPCEAIQLRGEKDDNEVMVKIDPNDPFLEWDSDTPPPETTLQRNLPATARSKARTSKTKNRPNIGAKRTGPPQARNRRDRGNSIDGTFVVPDHIVHLDTDTSCSDTENSDSTLQGSDSDVEMVNTVHENVEDLRIDMRSKYAYNSRILGKKKN</sequence>
<gene>
    <name evidence="2" type="ORF">BDU57DRAFT_541555</name>
</gene>
<feature type="region of interest" description="Disordered" evidence="1">
    <location>
        <begin position="272"/>
        <end position="332"/>
    </location>
</feature>
<dbReference type="OrthoDB" id="3798749at2759"/>
<evidence type="ECO:0000313" key="3">
    <source>
        <dbReference type="Proteomes" id="UP000800096"/>
    </source>
</evidence>
<feature type="compositionally biased region" description="Basic residues" evidence="1">
    <location>
        <begin position="297"/>
        <end position="306"/>
    </location>
</feature>
<proteinExistence type="predicted"/>
<dbReference type="AlphaFoldDB" id="A0A6A5QDA5"/>
<name>A0A6A5QDA5_AMPQU</name>
<reference evidence="2" key="1">
    <citation type="journal article" date="2020" name="Stud. Mycol.">
        <title>101 Dothideomycetes genomes: a test case for predicting lifestyles and emergence of pathogens.</title>
        <authorList>
            <person name="Haridas S."/>
            <person name="Albert R."/>
            <person name="Binder M."/>
            <person name="Bloem J."/>
            <person name="Labutti K."/>
            <person name="Salamov A."/>
            <person name="Andreopoulos B."/>
            <person name="Baker S."/>
            <person name="Barry K."/>
            <person name="Bills G."/>
            <person name="Bluhm B."/>
            <person name="Cannon C."/>
            <person name="Castanera R."/>
            <person name="Culley D."/>
            <person name="Daum C."/>
            <person name="Ezra D."/>
            <person name="Gonzalez J."/>
            <person name="Henrissat B."/>
            <person name="Kuo A."/>
            <person name="Liang C."/>
            <person name="Lipzen A."/>
            <person name="Lutzoni F."/>
            <person name="Magnuson J."/>
            <person name="Mondo S."/>
            <person name="Nolan M."/>
            <person name="Ohm R."/>
            <person name="Pangilinan J."/>
            <person name="Park H.-J."/>
            <person name="Ramirez L."/>
            <person name="Alfaro M."/>
            <person name="Sun H."/>
            <person name="Tritt A."/>
            <person name="Yoshinaga Y."/>
            <person name="Zwiers L.-H."/>
            <person name="Turgeon B."/>
            <person name="Goodwin S."/>
            <person name="Spatafora J."/>
            <person name="Crous P."/>
            <person name="Grigoriev I."/>
        </authorList>
    </citation>
    <scope>NUCLEOTIDE SEQUENCE</scope>
    <source>
        <strain evidence="2">HMLAC05119</strain>
    </source>
</reference>
<accession>A0A6A5QDA5</accession>